<accession>A0A6A7WE36</accession>
<evidence type="ECO:0000313" key="3">
    <source>
        <dbReference type="Proteomes" id="UP000384372"/>
    </source>
</evidence>
<proteinExistence type="predicted"/>
<dbReference type="InterPro" id="IPR018631">
    <property type="entry name" value="AAA-ATPase-like_dom"/>
</dbReference>
<dbReference type="PANTHER" id="PTHR34825:SF2">
    <property type="entry name" value="AAA-ATPASE-LIKE DOMAIN-CONTAINING PROTEIN"/>
    <property type="match status" value="1"/>
</dbReference>
<comment type="caution">
    <text evidence="2">The sequence shown here is derived from an EMBL/GenBank/DDBJ whole genome shotgun (WGS) entry which is preliminary data.</text>
</comment>
<dbReference type="Gene3D" id="3.40.50.300">
    <property type="entry name" value="P-loop containing nucleotide triphosphate hydrolases"/>
    <property type="match status" value="1"/>
</dbReference>
<dbReference type="EMBL" id="VZAD01000097">
    <property type="protein sequence ID" value="MQP12754.1"/>
    <property type="molecule type" value="Genomic_DNA"/>
</dbReference>
<dbReference type="Pfam" id="PF08011">
    <property type="entry name" value="PDDEXK_9"/>
    <property type="match status" value="1"/>
</dbReference>
<evidence type="ECO:0000259" key="1">
    <source>
        <dbReference type="Pfam" id="PF09820"/>
    </source>
</evidence>
<dbReference type="OrthoDB" id="1032983at2"/>
<keyword evidence="3" id="KW-1185">Reference proteome</keyword>
<name>A0A6A7WE36_9BACT</name>
<dbReference type="InterPro" id="IPR027417">
    <property type="entry name" value="P-loop_NTPase"/>
</dbReference>
<evidence type="ECO:0000313" key="2">
    <source>
        <dbReference type="EMBL" id="MQP12754.1"/>
    </source>
</evidence>
<dbReference type="RefSeq" id="WP_158464327.1">
    <property type="nucleotide sequence ID" value="NZ_VZAD01000097.1"/>
</dbReference>
<dbReference type="PANTHER" id="PTHR34825">
    <property type="entry name" value="CONSERVED PROTEIN, WITH A WEAK D-GALACTARATE DEHYDRATASE/ALTRONATE HYDROLASE DOMAIN"/>
    <property type="match status" value="1"/>
</dbReference>
<dbReference type="AlphaFoldDB" id="A0A6A7WE36"/>
<dbReference type="Proteomes" id="UP000384372">
    <property type="component" value="Unassembled WGS sequence"/>
</dbReference>
<sequence>MEAIKRLPIGISDFKTLQRSQKYFVDKTMYLPLLEKISNFLFLIRPRRFGKSLFLSMVADYFDCANKDIEKEYQGTWIETHPLESKGKFQILQFDFSQVLDRVENLETDFNTYCCSCLNQFVQKYQNYYTKDTVEWALAATTSKDKINILSKEAKERGYHLYLIIDEYDNFTNTVLNELGEDTYHNMTHSSGFYRNAFKIFKPNFERILFMGVSPITLNDLTSGFNIATNISLHPWFNMMLGFSEEEVRQMISYYISVGLIKTNDTIEVTISEDEKINAIIAEMKPWYDNYCFSEDRYNIDPSMYNSNMVLYYLNNLITTGKAPKEMADPSCRTDYAKLKNLVRLDHLDGDRKGVLMKIAEKGFIDASIADSFAAEEVMNPDRFVSLLYYYGMLTIGGTDLDALHLVIPNNTIRKMYYDFLVEQFQTLHSLDLNDLSAMYRKAAQEGEWQPLFEYLSNSYWKDSSIRDGIQGERNIQGYFNAYLHLSKLFIAHPEIEANHGYCDFFLLADTKKFSTLRHSYIIELKYLPSKATDREAKTAKEQAVEQLNKYITDTNIQSLSAGTQLHGIYLIFQQGNATKIGEI</sequence>
<dbReference type="SUPFAM" id="SSF52540">
    <property type="entry name" value="P-loop containing nucleoside triphosphate hydrolases"/>
    <property type="match status" value="1"/>
</dbReference>
<feature type="domain" description="AAA-ATPase-like" evidence="1">
    <location>
        <begin position="8"/>
        <end position="222"/>
    </location>
</feature>
<organism evidence="2 3">
    <name type="scientific">Segatella copri</name>
    <dbReference type="NCBI Taxonomy" id="165179"/>
    <lineage>
        <taxon>Bacteria</taxon>
        <taxon>Pseudomonadati</taxon>
        <taxon>Bacteroidota</taxon>
        <taxon>Bacteroidia</taxon>
        <taxon>Bacteroidales</taxon>
        <taxon>Prevotellaceae</taxon>
        <taxon>Segatella</taxon>
    </lineage>
</organism>
<reference evidence="2 3" key="1">
    <citation type="submission" date="2019-09" db="EMBL/GenBank/DDBJ databases">
        <title>Distinct polysaccharide growth profiles of human intestinal Prevotella copri isolates.</title>
        <authorList>
            <person name="Fehlner-Peach H."/>
            <person name="Magnabosco C."/>
            <person name="Raghavan V."/>
            <person name="Scher J.U."/>
            <person name="Tett A."/>
            <person name="Cox L.M."/>
            <person name="Gottsegen C."/>
            <person name="Watters A."/>
            <person name="Wiltshire- Gordon J.D."/>
            <person name="Segata N."/>
            <person name="Bonneau R."/>
            <person name="Littman D.R."/>
        </authorList>
    </citation>
    <scope>NUCLEOTIDE SEQUENCE [LARGE SCALE GENOMIC DNA]</scope>
    <source>
        <strain evidence="3">iAQ1173</strain>
    </source>
</reference>
<gene>
    <name evidence="2" type="ORF">F7D20_12485</name>
</gene>
<dbReference type="Pfam" id="PF09820">
    <property type="entry name" value="AAA-ATPase_like"/>
    <property type="match status" value="1"/>
</dbReference>
<dbReference type="InterPro" id="IPR012547">
    <property type="entry name" value="PDDEXK_9"/>
</dbReference>
<protein>
    <submittedName>
        <fullName evidence="2">AAA family ATPase</fullName>
    </submittedName>
</protein>